<reference evidence="2" key="1">
    <citation type="journal article" date="2014" name="Science">
        <title>Ancient hybridizations among the ancestral genomes of bread wheat.</title>
        <authorList>
            <consortium name="International Wheat Genome Sequencing Consortium,"/>
            <person name="Marcussen T."/>
            <person name="Sandve S.R."/>
            <person name="Heier L."/>
            <person name="Spannagl M."/>
            <person name="Pfeifer M."/>
            <person name="Jakobsen K.S."/>
            <person name="Wulff B.B."/>
            <person name="Steuernagel B."/>
            <person name="Mayer K.F."/>
            <person name="Olsen O.A."/>
        </authorList>
    </citation>
    <scope>NUCLEOTIDE SEQUENCE [LARGE SCALE GENOMIC DNA]</scope>
    <source>
        <strain evidence="2">cv. AL8/78</strain>
    </source>
</reference>
<reference evidence="1" key="3">
    <citation type="journal article" date="2017" name="Nature">
        <title>Genome sequence of the progenitor of the wheat D genome Aegilops tauschii.</title>
        <authorList>
            <person name="Luo M.C."/>
            <person name="Gu Y.Q."/>
            <person name="Puiu D."/>
            <person name="Wang H."/>
            <person name="Twardziok S.O."/>
            <person name="Deal K.R."/>
            <person name="Huo N."/>
            <person name="Zhu T."/>
            <person name="Wang L."/>
            <person name="Wang Y."/>
            <person name="McGuire P.E."/>
            <person name="Liu S."/>
            <person name="Long H."/>
            <person name="Ramasamy R.K."/>
            <person name="Rodriguez J.C."/>
            <person name="Van S.L."/>
            <person name="Yuan L."/>
            <person name="Wang Z."/>
            <person name="Xia Z."/>
            <person name="Xiao L."/>
            <person name="Anderson O.D."/>
            <person name="Ouyang S."/>
            <person name="Liang Y."/>
            <person name="Zimin A.V."/>
            <person name="Pertea G."/>
            <person name="Qi P."/>
            <person name="Bennetzen J.L."/>
            <person name="Dai X."/>
            <person name="Dawson M.W."/>
            <person name="Muller H.G."/>
            <person name="Kugler K."/>
            <person name="Rivarola-Duarte L."/>
            <person name="Spannagl M."/>
            <person name="Mayer K.F.X."/>
            <person name="Lu F.H."/>
            <person name="Bevan M.W."/>
            <person name="Leroy P."/>
            <person name="Li P."/>
            <person name="You F.M."/>
            <person name="Sun Q."/>
            <person name="Liu Z."/>
            <person name="Lyons E."/>
            <person name="Wicker T."/>
            <person name="Salzberg S.L."/>
            <person name="Devos K.M."/>
            <person name="Dvorak J."/>
        </authorList>
    </citation>
    <scope>NUCLEOTIDE SEQUENCE [LARGE SCALE GENOMIC DNA]</scope>
    <source>
        <strain evidence="1">cv. AL8/78</strain>
    </source>
</reference>
<reference evidence="1" key="5">
    <citation type="journal article" date="2021" name="G3 (Bethesda)">
        <title>Aegilops tauschii genome assembly Aet v5.0 features greater sequence contiguity and improved annotation.</title>
        <authorList>
            <person name="Wang L."/>
            <person name="Zhu T."/>
            <person name="Rodriguez J.C."/>
            <person name="Deal K.R."/>
            <person name="Dubcovsky J."/>
            <person name="McGuire P.E."/>
            <person name="Lux T."/>
            <person name="Spannagl M."/>
            <person name="Mayer K.F.X."/>
            <person name="Baldrich P."/>
            <person name="Meyers B.C."/>
            <person name="Huo N."/>
            <person name="Gu Y.Q."/>
            <person name="Zhou H."/>
            <person name="Devos K.M."/>
            <person name="Bennetzen J.L."/>
            <person name="Unver T."/>
            <person name="Budak H."/>
            <person name="Gulick P.J."/>
            <person name="Galiba G."/>
            <person name="Kalapos B."/>
            <person name="Nelson D.R."/>
            <person name="Li P."/>
            <person name="You F.M."/>
            <person name="Luo M.C."/>
            <person name="Dvorak J."/>
        </authorList>
    </citation>
    <scope>NUCLEOTIDE SEQUENCE [LARGE SCALE GENOMIC DNA]</scope>
    <source>
        <strain evidence="1">cv. AL8/78</strain>
    </source>
</reference>
<accession>A0A453DMF6</accession>
<keyword evidence="2" id="KW-1185">Reference proteome</keyword>
<evidence type="ECO:0000313" key="1">
    <source>
        <dbReference type="EnsemblPlants" id="AET2Gv21309500.22"/>
    </source>
</evidence>
<reference evidence="2" key="2">
    <citation type="journal article" date="2017" name="Nat. Plants">
        <title>The Aegilops tauschii genome reveals multiple impacts of transposons.</title>
        <authorList>
            <person name="Zhao G."/>
            <person name="Zou C."/>
            <person name="Li K."/>
            <person name="Wang K."/>
            <person name="Li T."/>
            <person name="Gao L."/>
            <person name="Zhang X."/>
            <person name="Wang H."/>
            <person name="Yang Z."/>
            <person name="Liu X."/>
            <person name="Jiang W."/>
            <person name="Mao L."/>
            <person name="Kong X."/>
            <person name="Jiao Y."/>
            <person name="Jia J."/>
        </authorList>
    </citation>
    <scope>NUCLEOTIDE SEQUENCE [LARGE SCALE GENOMIC DNA]</scope>
    <source>
        <strain evidence="2">cv. AL8/78</strain>
    </source>
</reference>
<name>A0A453DMF6_AEGTS</name>
<evidence type="ECO:0000313" key="2">
    <source>
        <dbReference type="Proteomes" id="UP000015105"/>
    </source>
</evidence>
<protein>
    <submittedName>
        <fullName evidence="1">Uncharacterized protein</fullName>
    </submittedName>
</protein>
<organism evidence="1 2">
    <name type="scientific">Aegilops tauschii subsp. strangulata</name>
    <name type="common">Goatgrass</name>
    <dbReference type="NCBI Taxonomy" id="200361"/>
    <lineage>
        <taxon>Eukaryota</taxon>
        <taxon>Viridiplantae</taxon>
        <taxon>Streptophyta</taxon>
        <taxon>Embryophyta</taxon>
        <taxon>Tracheophyta</taxon>
        <taxon>Spermatophyta</taxon>
        <taxon>Magnoliopsida</taxon>
        <taxon>Liliopsida</taxon>
        <taxon>Poales</taxon>
        <taxon>Poaceae</taxon>
        <taxon>BOP clade</taxon>
        <taxon>Pooideae</taxon>
        <taxon>Triticodae</taxon>
        <taxon>Triticeae</taxon>
        <taxon>Triticinae</taxon>
        <taxon>Aegilops</taxon>
    </lineage>
</organism>
<dbReference type="AlphaFoldDB" id="A0A453DMF6"/>
<sequence>MCSQFRVITSEWECTYVARMRSKRISSVSVVLCWLWPLRKSCSRHIASMLWTSFSMIAD</sequence>
<dbReference type="Gramene" id="AET2Gv21309500.22">
    <property type="protein sequence ID" value="AET2Gv21309500.22"/>
    <property type="gene ID" value="AET2Gv21309500"/>
</dbReference>
<dbReference type="EnsemblPlants" id="AET2Gv21309500.22">
    <property type="protein sequence ID" value="AET2Gv21309500.22"/>
    <property type="gene ID" value="AET2Gv21309500"/>
</dbReference>
<reference evidence="1" key="4">
    <citation type="submission" date="2019-03" db="UniProtKB">
        <authorList>
            <consortium name="EnsemblPlants"/>
        </authorList>
    </citation>
    <scope>IDENTIFICATION</scope>
</reference>
<dbReference type="Proteomes" id="UP000015105">
    <property type="component" value="Chromosome 2D"/>
</dbReference>
<proteinExistence type="predicted"/>